<reference evidence="2 3" key="1">
    <citation type="submission" date="2017-10" db="EMBL/GenBank/DDBJ databases">
        <title>Bacillus sp. nov., a halophilic bacterium isolated from a Yangshapao Lake.</title>
        <authorList>
            <person name="Wang H."/>
        </authorList>
    </citation>
    <scope>NUCLEOTIDE SEQUENCE [LARGE SCALE GENOMIC DNA]</scope>
    <source>
        <strain evidence="2 3">YSP-3</strain>
    </source>
</reference>
<keyword evidence="3" id="KW-1185">Reference proteome</keyword>
<evidence type="ECO:0000313" key="2">
    <source>
        <dbReference type="EMBL" id="PYZ98232.1"/>
    </source>
</evidence>
<dbReference type="EMBL" id="PDOF01000001">
    <property type="protein sequence ID" value="PYZ98232.1"/>
    <property type="molecule type" value="Genomic_DNA"/>
</dbReference>
<dbReference type="AlphaFoldDB" id="A0A2W0HMD6"/>
<feature type="transmembrane region" description="Helical" evidence="1">
    <location>
        <begin position="47"/>
        <end position="66"/>
    </location>
</feature>
<dbReference type="Proteomes" id="UP000248066">
    <property type="component" value="Unassembled WGS sequence"/>
</dbReference>
<dbReference type="OrthoDB" id="2889317at2"/>
<gene>
    <name evidence="2" type="ORF">CR205_06455</name>
</gene>
<evidence type="ECO:0000256" key="1">
    <source>
        <dbReference type="SAM" id="Phobius"/>
    </source>
</evidence>
<sequence length="67" mass="7721">MSNYIPALIVVAAVCVFGLIATIRIGLNPEDETYNKQARKRFKLLSLLYVIAFVPALIWTVVYYYFF</sequence>
<accession>A0A2W0HMD6</accession>
<organism evidence="2 3">
    <name type="scientific">Alteribacter lacisalsi</name>
    <dbReference type="NCBI Taxonomy" id="2045244"/>
    <lineage>
        <taxon>Bacteria</taxon>
        <taxon>Bacillati</taxon>
        <taxon>Bacillota</taxon>
        <taxon>Bacilli</taxon>
        <taxon>Bacillales</taxon>
        <taxon>Bacillaceae</taxon>
        <taxon>Alteribacter</taxon>
    </lineage>
</organism>
<keyword evidence="1" id="KW-0472">Membrane</keyword>
<evidence type="ECO:0000313" key="3">
    <source>
        <dbReference type="Proteomes" id="UP000248066"/>
    </source>
</evidence>
<dbReference type="RefSeq" id="WP_110518097.1">
    <property type="nucleotide sequence ID" value="NZ_PDOF01000001.1"/>
</dbReference>
<feature type="transmembrane region" description="Helical" evidence="1">
    <location>
        <begin position="6"/>
        <end position="27"/>
    </location>
</feature>
<proteinExistence type="predicted"/>
<name>A0A2W0HMD6_9BACI</name>
<keyword evidence="1" id="KW-0812">Transmembrane</keyword>
<keyword evidence="1" id="KW-1133">Transmembrane helix</keyword>
<comment type="caution">
    <text evidence="2">The sequence shown here is derived from an EMBL/GenBank/DDBJ whole genome shotgun (WGS) entry which is preliminary data.</text>
</comment>
<protein>
    <submittedName>
        <fullName evidence="2">Uncharacterized protein</fullName>
    </submittedName>
</protein>